<dbReference type="GO" id="GO:0006508">
    <property type="term" value="P:proteolysis"/>
    <property type="evidence" value="ECO:0007669"/>
    <property type="project" value="UniProtKB-KW"/>
</dbReference>
<feature type="domain" description="Peptidase M16 N-terminal" evidence="16">
    <location>
        <begin position="100"/>
        <end position="237"/>
    </location>
</feature>
<feature type="chain" id="PRO_5013155229" description="Protease 3" evidence="15">
    <location>
        <begin position="26"/>
        <end position="1005"/>
    </location>
</feature>
<evidence type="ECO:0000259" key="16">
    <source>
        <dbReference type="Pfam" id="PF00675"/>
    </source>
</evidence>
<dbReference type="GO" id="GO:0004222">
    <property type="term" value="F:metalloendopeptidase activity"/>
    <property type="evidence" value="ECO:0007669"/>
    <property type="project" value="UniProtKB-EC"/>
</dbReference>
<dbReference type="SUPFAM" id="SSF63411">
    <property type="entry name" value="LuxS/MPP-like metallohydrolase"/>
    <property type="match status" value="4"/>
</dbReference>
<comment type="function">
    <text evidence="2">Endopeptidase that degrades small peptides of less than 7 kDa, such as glucagon and insulin.</text>
</comment>
<evidence type="ECO:0000313" key="20">
    <source>
        <dbReference type="EMBL" id="SHF65981.1"/>
    </source>
</evidence>
<comment type="similarity">
    <text evidence="3 14">Belongs to the peptidase M16 family.</text>
</comment>
<dbReference type="EMBL" id="FQVF01000010">
    <property type="protein sequence ID" value="SHF65981.1"/>
    <property type="molecule type" value="Genomic_DNA"/>
</dbReference>
<feature type="domain" description="Peptidase M16 C-terminal" evidence="17">
    <location>
        <begin position="261"/>
        <end position="430"/>
    </location>
</feature>
<name>A0A1M5DGH6_9GAMM</name>
<evidence type="ECO:0000256" key="8">
    <source>
        <dbReference type="ARBA" id="ARBA00022801"/>
    </source>
</evidence>
<dbReference type="InterPro" id="IPR007863">
    <property type="entry name" value="Peptidase_M16_C"/>
</dbReference>
<evidence type="ECO:0000256" key="7">
    <source>
        <dbReference type="ARBA" id="ARBA00022723"/>
    </source>
</evidence>
<dbReference type="Pfam" id="PF16187">
    <property type="entry name" value="Peptidase_M16_M"/>
    <property type="match status" value="1"/>
</dbReference>
<dbReference type="InterPro" id="IPR001431">
    <property type="entry name" value="Pept_M16_Zn_BS"/>
</dbReference>
<evidence type="ECO:0000259" key="17">
    <source>
        <dbReference type="Pfam" id="PF05193"/>
    </source>
</evidence>
<reference evidence="21" key="1">
    <citation type="submission" date="2016-11" db="EMBL/GenBank/DDBJ databases">
        <authorList>
            <person name="Varghese N."/>
            <person name="Submissions S."/>
        </authorList>
    </citation>
    <scope>NUCLEOTIDE SEQUENCE [LARGE SCALE GENOMIC DNA]</scope>
    <source>
        <strain evidence="21">DSM 16579</strain>
    </source>
</reference>
<evidence type="ECO:0000256" key="6">
    <source>
        <dbReference type="ARBA" id="ARBA00022670"/>
    </source>
</evidence>
<dbReference type="InterPro" id="IPR050626">
    <property type="entry name" value="Peptidase_M16"/>
</dbReference>
<evidence type="ECO:0000256" key="13">
    <source>
        <dbReference type="ARBA" id="ARBA00033450"/>
    </source>
</evidence>
<evidence type="ECO:0000259" key="18">
    <source>
        <dbReference type="Pfam" id="PF16187"/>
    </source>
</evidence>
<evidence type="ECO:0000256" key="15">
    <source>
        <dbReference type="SAM" id="SignalP"/>
    </source>
</evidence>
<keyword evidence="21" id="KW-1185">Reference proteome</keyword>
<evidence type="ECO:0000256" key="14">
    <source>
        <dbReference type="RuleBase" id="RU004447"/>
    </source>
</evidence>
<dbReference type="GO" id="GO:0005737">
    <property type="term" value="C:cytoplasm"/>
    <property type="evidence" value="ECO:0007669"/>
    <property type="project" value="UniProtKB-ARBA"/>
</dbReference>
<keyword evidence="9" id="KW-0862">Zinc</keyword>
<feature type="signal peptide" evidence="15">
    <location>
        <begin position="1"/>
        <end position="25"/>
    </location>
</feature>
<dbReference type="Pfam" id="PF05193">
    <property type="entry name" value="Peptidase_M16_C"/>
    <property type="match status" value="1"/>
</dbReference>
<dbReference type="InterPro" id="IPR011765">
    <property type="entry name" value="Pept_M16_N"/>
</dbReference>
<keyword evidence="10" id="KW-0482">Metalloprotease</keyword>
<dbReference type="InterPro" id="IPR054734">
    <property type="entry name" value="PqqF-like_C_4"/>
</dbReference>
<evidence type="ECO:0000256" key="10">
    <source>
        <dbReference type="ARBA" id="ARBA00023049"/>
    </source>
</evidence>
<dbReference type="AlphaFoldDB" id="A0A1M5DGH6"/>
<dbReference type="Gene3D" id="3.30.830.10">
    <property type="entry name" value="Metalloenzyme, LuxS/M16 peptidase-like"/>
    <property type="match status" value="4"/>
</dbReference>
<evidence type="ECO:0000256" key="3">
    <source>
        <dbReference type="ARBA" id="ARBA00007261"/>
    </source>
</evidence>
<evidence type="ECO:0000256" key="9">
    <source>
        <dbReference type="ARBA" id="ARBA00022833"/>
    </source>
</evidence>
<keyword evidence="6" id="KW-0645">Protease</keyword>
<evidence type="ECO:0000256" key="11">
    <source>
        <dbReference type="ARBA" id="ARBA00029597"/>
    </source>
</evidence>
<evidence type="ECO:0000256" key="5">
    <source>
        <dbReference type="ARBA" id="ARBA00017565"/>
    </source>
</evidence>
<dbReference type="Pfam" id="PF22456">
    <property type="entry name" value="PqqF-like_C_4"/>
    <property type="match status" value="1"/>
</dbReference>
<evidence type="ECO:0000259" key="19">
    <source>
        <dbReference type="Pfam" id="PF22456"/>
    </source>
</evidence>
<dbReference type="InterPro" id="IPR032632">
    <property type="entry name" value="Peptidase_M16_M"/>
</dbReference>
<dbReference type="InterPro" id="IPR011249">
    <property type="entry name" value="Metalloenz_LuxS/M16"/>
</dbReference>
<accession>A0A1M5DGH6</accession>
<evidence type="ECO:0000256" key="4">
    <source>
        <dbReference type="ARBA" id="ARBA00012449"/>
    </source>
</evidence>
<proteinExistence type="inferred from homology"/>
<dbReference type="GO" id="GO:0046872">
    <property type="term" value="F:metal ion binding"/>
    <property type="evidence" value="ECO:0007669"/>
    <property type="project" value="UniProtKB-KW"/>
</dbReference>
<keyword evidence="15" id="KW-0732">Signal</keyword>
<sequence>MINIRKKVATYYLPLAALASFSIQADTSYLIENNTTPEISNHMNQDNTSFKAAQESNQASPQQTNSSVVEVTNDQIINIPNKSLTDKNDYHLITLTNNLKVLLVSDPQAERFAASLSVNVGNFQDPDNQQGLAHFLEHMLFLGTKKYPEAGNYQSYINTHGGSHNAYTSTDTTNFYFDIKPTAYEGALDRFSQFFTAPLFSESLTQREKNAVDSEYKAKLKDESRRNNQALKTLLNPKHPYSHFTVGSLDTLKDRPNNPLRKQLLKLYEENYFSENMALVMVANLPYNQMATLARQYFSNIPSKKPEAEKHYPALIQKDKPQLQFVRSLIDNSTLSFYYQIDAQNKNYKTQPTRYLSYILGNENKGSLYSSLKSEGLINGISASTSADYGDNALFTVRIALTDEGIRKIDTVAKHFFATVSTLKSSPINSMYLQEGLKLSQLMFNNQSYVDPQSLARSLSTRILKTPPEDILSCYRLESAADKKQVRNLLKQLSQENLLVQITSNHEFPESWTEKKPTWQTEPWYQSKYSNNNFSQLFLDIINLSVKSTQVSLPEKNTFIPESLDLIDKKDTTPSIIFQKKGFTYWNKSDSSFGKPTAMNFLAIRFADAADTPEHTLLNRLWSRLFNDSVSESTYAPYVAGLGYAFYPHANGVTLRTSGYSDKQNTYITWLVDQLFLFRPTPERFEQAKTQLEKDLSNQKSRQAYSNASSALSILITKNSFTTKQLEDALAQLTLEDLREYTKKAREHFDIVGYSTGNLTKEQAEKLADSIYQRFSDRLTPREPLEIETKNLTTQKKYHYQFESTSDDKVILYALIDTSAQATKKAITEKAYFSILRKLISSPFYQELRTNQQLGYIVGAQDLSIRNTPILGLLVQSPNNDSLTIVHSIEDFLKEQSNRLPNISEKDFLQAKNALLSELKMTAKNLSDNALNEWHQIAKPDPDFLTREEWINNAEKIQREDFIAFINRKLQSTDTTKIIIHNKALPKELIEQQDWRETSPNSPNL</sequence>
<protein>
    <recommendedName>
        <fullName evidence="5">Protease 3</fullName>
        <ecNumber evidence="4">3.4.24.55</ecNumber>
    </recommendedName>
    <alternativeName>
        <fullName evidence="13">Pitrilysin</fullName>
    </alternativeName>
    <alternativeName>
        <fullName evidence="12">Protease III</fullName>
    </alternativeName>
    <alternativeName>
        <fullName evidence="11">Protease pi</fullName>
    </alternativeName>
</protein>
<feature type="domain" description="Peptidase M16 middle/third" evidence="18">
    <location>
        <begin position="444"/>
        <end position="727"/>
    </location>
</feature>
<dbReference type="RefSeq" id="WP_245813142.1">
    <property type="nucleotide sequence ID" value="NZ_FQVF01000010.1"/>
</dbReference>
<evidence type="ECO:0000256" key="12">
    <source>
        <dbReference type="ARBA" id="ARBA00031184"/>
    </source>
</evidence>
<dbReference type="STRING" id="1122206.SAMN02745753_02382"/>
<dbReference type="Pfam" id="PF00675">
    <property type="entry name" value="Peptidase_M16"/>
    <property type="match status" value="1"/>
</dbReference>
<evidence type="ECO:0000256" key="2">
    <source>
        <dbReference type="ARBA" id="ARBA00002184"/>
    </source>
</evidence>
<evidence type="ECO:0000313" key="21">
    <source>
        <dbReference type="Proteomes" id="UP000184517"/>
    </source>
</evidence>
<dbReference type="PANTHER" id="PTHR43690">
    <property type="entry name" value="NARDILYSIN"/>
    <property type="match status" value="1"/>
</dbReference>
<organism evidence="20 21">
    <name type="scientific">Marinomonas polaris DSM 16579</name>
    <dbReference type="NCBI Taxonomy" id="1122206"/>
    <lineage>
        <taxon>Bacteria</taxon>
        <taxon>Pseudomonadati</taxon>
        <taxon>Pseudomonadota</taxon>
        <taxon>Gammaproteobacteria</taxon>
        <taxon>Oceanospirillales</taxon>
        <taxon>Oceanospirillaceae</taxon>
        <taxon>Marinomonas</taxon>
    </lineage>
</organism>
<comment type="cofactor">
    <cofactor evidence="1">
        <name>Zn(2+)</name>
        <dbReference type="ChEBI" id="CHEBI:29105"/>
    </cofactor>
</comment>
<feature type="domain" description="Coenzyme PQQ synthesis protein F-like C-terminal lobe" evidence="19">
    <location>
        <begin position="836"/>
        <end position="934"/>
    </location>
</feature>
<keyword evidence="8" id="KW-0378">Hydrolase</keyword>
<dbReference type="PANTHER" id="PTHR43690:SF18">
    <property type="entry name" value="INSULIN-DEGRADING ENZYME-RELATED"/>
    <property type="match status" value="1"/>
</dbReference>
<dbReference type="FunFam" id="3.30.830.10:FF:000012">
    <property type="entry name" value="Protease 3"/>
    <property type="match status" value="1"/>
</dbReference>
<keyword evidence="7" id="KW-0479">Metal-binding</keyword>
<dbReference type="EC" id="3.4.24.55" evidence="4"/>
<dbReference type="Proteomes" id="UP000184517">
    <property type="component" value="Unassembled WGS sequence"/>
</dbReference>
<gene>
    <name evidence="20" type="ORF">SAMN02745753_02382</name>
</gene>
<dbReference type="PROSITE" id="PS00143">
    <property type="entry name" value="INSULINASE"/>
    <property type="match status" value="1"/>
</dbReference>
<evidence type="ECO:0000256" key="1">
    <source>
        <dbReference type="ARBA" id="ARBA00001947"/>
    </source>
</evidence>